<dbReference type="InterPro" id="IPR006134">
    <property type="entry name" value="DNA-dir_DNA_pol_B_multi_dom"/>
</dbReference>
<evidence type="ECO:0000256" key="1">
    <source>
        <dbReference type="ARBA" id="ARBA00005755"/>
    </source>
</evidence>
<sequence length="401" mass="46537">MTGLDFASLYSSLIMTYNLSPDKIILSREHTITVTRSGKKLHNIKFKFNGHDIIAWSVKHENQSEMKGEKKEYMKLILSIVNDKNLMIREAIKYILGGAKEKDYIRFTKNLDSFINKENHEFISEYNSICFDHTCLNAKQTALKIYMNIFYGEVGNSDLPFFSLPLAGSVTSADFVQERGFEIKYGNTDSLYLVCPKEHFRECDIVYNKLMGQLRDEVNTELKKDNGTPYLKIAYEEVLFPIVFTDKKKYYGIQHIKELNFDPDSDKLFIRDVDIIVEDVLKNTVDNSSQIDINECVKTSAWRPDKDNKSVQCFISRMKSNSEGDIRKSGDRIEYPDVVKKLNKKIDINYYLKNVVGPCARFINNSKYFEPQPNFDFLKNITNSDELWTAKDSLTQKLTEK</sequence>
<dbReference type="SUPFAM" id="SSF56672">
    <property type="entry name" value="DNA/RNA polymerases"/>
    <property type="match status" value="1"/>
</dbReference>
<evidence type="ECO:0000256" key="3">
    <source>
        <dbReference type="ARBA" id="ARBA00022679"/>
    </source>
</evidence>
<comment type="caution">
    <text evidence="9">The sequence shown here is derived from an EMBL/GenBank/DDBJ whole genome shotgun (WGS) entry which is preliminary data.</text>
</comment>
<dbReference type="STRING" id="1348612.A0A397HJA6"/>
<evidence type="ECO:0000259" key="8">
    <source>
        <dbReference type="Pfam" id="PF00136"/>
    </source>
</evidence>
<keyword evidence="6" id="KW-0238">DNA-binding</keyword>
<dbReference type="Gene3D" id="3.90.1600.10">
    <property type="entry name" value="Palm domain of DNA polymerase"/>
    <property type="match status" value="2"/>
</dbReference>
<dbReference type="EMBL" id="PQFF01000303">
    <property type="protein sequence ID" value="RHZ63162.1"/>
    <property type="molecule type" value="Genomic_DNA"/>
</dbReference>
<feature type="domain" description="DNA-directed DNA polymerase family B multifunctional" evidence="8">
    <location>
        <begin position="4"/>
        <end position="267"/>
    </location>
</feature>
<dbReference type="PANTHER" id="PTHR10322:SF23">
    <property type="entry name" value="DNA POLYMERASE DELTA CATALYTIC SUBUNIT"/>
    <property type="match status" value="1"/>
</dbReference>
<organism evidence="9 10">
    <name type="scientific">Diversispora epigaea</name>
    <dbReference type="NCBI Taxonomy" id="1348612"/>
    <lineage>
        <taxon>Eukaryota</taxon>
        <taxon>Fungi</taxon>
        <taxon>Fungi incertae sedis</taxon>
        <taxon>Mucoromycota</taxon>
        <taxon>Glomeromycotina</taxon>
        <taxon>Glomeromycetes</taxon>
        <taxon>Diversisporales</taxon>
        <taxon>Diversisporaceae</taxon>
        <taxon>Diversispora</taxon>
    </lineage>
</organism>
<dbReference type="InterPro" id="IPR043502">
    <property type="entry name" value="DNA/RNA_pol_sf"/>
</dbReference>
<accession>A0A397HJA6</accession>
<keyword evidence="5" id="KW-0239">DNA-directed DNA polymerase</keyword>
<evidence type="ECO:0000313" key="10">
    <source>
        <dbReference type="Proteomes" id="UP000266861"/>
    </source>
</evidence>
<name>A0A397HJA6_9GLOM</name>
<dbReference type="GO" id="GO:0003887">
    <property type="term" value="F:DNA-directed DNA polymerase activity"/>
    <property type="evidence" value="ECO:0007669"/>
    <property type="project" value="UniProtKB-KW"/>
</dbReference>
<evidence type="ECO:0000256" key="5">
    <source>
        <dbReference type="ARBA" id="ARBA00022932"/>
    </source>
</evidence>
<dbReference type="PANTHER" id="PTHR10322">
    <property type="entry name" value="DNA POLYMERASE CATALYTIC SUBUNIT"/>
    <property type="match status" value="1"/>
</dbReference>
<evidence type="ECO:0000313" key="9">
    <source>
        <dbReference type="EMBL" id="RHZ63162.1"/>
    </source>
</evidence>
<proteinExistence type="inferred from homology"/>
<gene>
    <name evidence="9" type="ORF">Glove_332g60</name>
</gene>
<keyword evidence="10" id="KW-1185">Reference proteome</keyword>
<keyword evidence="4" id="KW-0548">Nucleotidyltransferase</keyword>
<dbReference type="InterPro" id="IPR050240">
    <property type="entry name" value="DNA_pol_type-B"/>
</dbReference>
<dbReference type="Pfam" id="PF00136">
    <property type="entry name" value="DNA_pol_B"/>
    <property type="match status" value="1"/>
</dbReference>
<dbReference type="OrthoDB" id="2406381at2759"/>
<dbReference type="EC" id="2.7.7.7" evidence="2"/>
<protein>
    <recommendedName>
        <fullName evidence="2">DNA-directed DNA polymerase</fullName>
        <ecNumber evidence="2">2.7.7.7</ecNumber>
    </recommendedName>
</protein>
<dbReference type="GO" id="GO:0000166">
    <property type="term" value="F:nucleotide binding"/>
    <property type="evidence" value="ECO:0007669"/>
    <property type="project" value="InterPro"/>
</dbReference>
<dbReference type="InterPro" id="IPR023211">
    <property type="entry name" value="DNA_pol_palm_dom_sf"/>
</dbReference>
<comment type="similarity">
    <text evidence="1">Belongs to the DNA polymerase type-B family.</text>
</comment>
<keyword evidence="3" id="KW-0808">Transferase</keyword>
<reference evidence="9 10" key="1">
    <citation type="submission" date="2018-08" db="EMBL/GenBank/DDBJ databases">
        <title>Genome and evolution of the arbuscular mycorrhizal fungus Diversispora epigaea (formerly Glomus versiforme) and its bacterial endosymbionts.</title>
        <authorList>
            <person name="Sun X."/>
            <person name="Fei Z."/>
            <person name="Harrison M."/>
        </authorList>
    </citation>
    <scope>NUCLEOTIDE SEQUENCE [LARGE SCALE GENOMIC DNA]</scope>
    <source>
        <strain evidence="9 10">IT104</strain>
    </source>
</reference>
<dbReference type="GO" id="GO:0006261">
    <property type="term" value="P:DNA-templated DNA replication"/>
    <property type="evidence" value="ECO:0007669"/>
    <property type="project" value="TreeGrafter"/>
</dbReference>
<evidence type="ECO:0000256" key="6">
    <source>
        <dbReference type="ARBA" id="ARBA00023125"/>
    </source>
</evidence>
<dbReference type="AlphaFoldDB" id="A0A397HJA6"/>
<dbReference type="GO" id="GO:0003677">
    <property type="term" value="F:DNA binding"/>
    <property type="evidence" value="ECO:0007669"/>
    <property type="project" value="UniProtKB-KW"/>
</dbReference>
<evidence type="ECO:0000256" key="7">
    <source>
        <dbReference type="ARBA" id="ARBA00049244"/>
    </source>
</evidence>
<dbReference type="InterPro" id="IPR006172">
    <property type="entry name" value="DNA-dir_DNA_pol_B"/>
</dbReference>
<dbReference type="Proteomes" id="UP000266861">
    <property type="component" value="Unassembled WGS sequence"/>
</dbReference>
<comment type="catalytic activity">
    <reaction evidence="7">
        <text>DNA(n) + a 2'-deoxyribonucleoside 5'-triphosphate = DNA(n+1) + diphosphate</text>
        <dbReference type="Rhea" id="RHEA:22508"/>
        <dbReference type="Rhea" id="RHEA-COMP:17339"/>
        <dbReference type="Rhea" id="RHEA-COMP:17340"/>
        <dbReference type="ChEBI" id="CHEBI:33019"/>
        <dbReference type="ChEBI" id="CHEBI:61560"/>
        <dbReference type="ChEBI" id="CHEBI:173112"/>
        <dbReference type="EC" id="2.7.7.7"/>
    </reaction>
</comment>
<evidence type="ECO:0000256" key="2">
    <source>
        <dbReference type="ARBA" id="ARBA00012417"/>
    </source>
</evidence>
<dbReference type="PRINTS" id="PR00106">
    <property type="entry name" value="DNAPOLB"/>
</dbReference>
<evidence type="ECO:0000256" key="4">
    <source>
        <dbReference type="ARBA" id="ARBA00022695"/>
    </source>
</evidence>